<dbReference type="EMBL" id="JACHVA010000040">
    <property type="protein sequence ID" value="MBC2600950.1"/>
    <property type="molecule type" value="Genomic_DNA"/>
</dbReference>
<keyword evidence="2" id="KW-0804">Transcription</keyword>
<dbReference type="Proteomes" id="UP000525652">
    <property type="component" value="Unassembled WGS sequence"/>
</dbReference>
<dbReference type="Pfam" id="PF03449">
    <property type="entry name" value="GreA_GreB_N"/>
    <property type="match status" value="1"/>
</dbReference>
<dbReference type="InterPro" id="IPR023459">
    <property type="entry name" value="Tscrpt_elong_fac_GreA/B_fam"/>
</dbReference>
<dbReference type="PANTHER" id="PTHR30437:SF4">
    <property type="entry name" value="TRANSCRIPTION ELONGATION FACTOR GREA"/>
    <property type="match status" value="1"/>
</dbReference>
<keyword evidence="5" id="KW-0251">Elongation factor</keyword>
<organism evidence="5 6">
    <name type="scientific">Puniceicoccus vermicola</name>
    <dbReference type="NCBI Taxonomy" id="388746"/>
    <lineage>
        <taxon>Bacteria</taxon>
        <taxon>Pseudomonadati</taxon>
        <taxon>Verrucomicrobiota</taxon>
        <taxon>Opitutia</taxon>
        <taxon>Puniceicoccales</taxon>
        <taxon>Puniceicoccaceae</taxon>
        <taxon>Puniceicoccus</taxon>
    </lineage>
</organism>
<keyword evidence="6" id="KW-1185">Reference proteome</keyword>
<dbReference type="InterPro" id="IPR022691">
    <property type="entry name" value="Tscrpt_elong_fac_GreA/B_N"/>
</dbReference>
<protein>
    <submittedName>
        <fullName evidence="5">GreA/GreB family elongation factor</fullName>
    </submittedName>
</protein>
<proteinExistence type="predicted"/>
<evidence type="ECO:0000259" key="3">
    <source>
        <dbReference type="Pfam" id="PF01272"/>
    </source>
</evidence>
<accession>A0A7X1E2Y7</accession>
<comment type="caution">
    <text evidence="5">The sequence shown here is derived from an EMBL/GenBank/DDBJ whole genome shotgun (WGS) entry which is preliminary data.</text>
</comment>
<dbReference type="InterPro" id="IPR001437">
    <property type="entry name" value="Tscrpt_elong_fac_GreA/B_C"/>
</dbReference>
<evidence type="ECO:0000256" key="1">
    <source>
        <dbReference type="ARBA" id="ARBA00023015"/>
    </source>
</evidence>
<dbReference type="InterPro" id="IPR036953">
    <property type="entry name" value="GreA/GreB_C_sf"/>
</dbReference>
<dbReference type="PANTHER" id="PTHR30437">
    <property type="entry name" value="TRANSCRIPTION ELONGATION FACTOR GREA"/>
    <property type="match status" value="1"/>
</dbReference>
<dbReference type="GO" id="GO:0032784">
    <property type="term" value="P:regulation of DNA-templated transcription elongation"/>
    <property type="evidence" value="ECO:0007669"/>
    <property type="project" value="InterPro"/>
</dbReference>
<evidence type="ECO:0000259" key="4">
    <source>
        <dbReference type="Pfam" id="PF03449"/>
    </source>
</evidence>
<evidence type="ECO:0000256" key="2">
    <source>
        <dbReference type="ARBA" id="ARBA00023163"/>
    </source>
</evidence>
<dbReference type="SUPFAM" id="SSF54534">
    <property type="entry name" value="FKBP-like"/>
    <property type="match status" value="1"/>
</dbReference>
<feature type="domain" description="Transcription elongation factor GreA/GreB N-terminal" evidence="4">
    <location>
        <begin position="471"/>
        <end position="539"/>
    </location>
</feature>
<dbReference type="GO" id="GO:0003677">
    <property type="term" value="F:DNA binding"/>
    <property type="evidence" value="ECO:0007669"/>
    <property type="project" value="InterPro"/>
</dbReference>
<dbReference type="Gene3D" id="3.10.50.30">
    <property type="entry name" value="Transcription elongation factor, GreA/GreB, C-terminal domain"/>
    <property type="match status" value="1"/>
</dbReference>
<dbReference type="Pfam" id="PF01272">
    <property type="entry name" value="GreA_GreB"/>
    <property type="match status" value="1"/>
</dbReference>
<keyword evidence="1" id="KW-0805">Transcription regulation</keyword>
<dbReference type="GO" id="GO:0006354">
    <property type="term" value="P:DNA-templated transcription elongation"/>
    <property type="evidence" value="ECO:0007669"/>
    <property type="project" value="TreeGrafter"/>
</dbReference>
<evidence type="ECO:0000313" key="6">
    <source>
        <dbReference type="Proteomes" id="UP000525652"/>
    </source>
</evidence>
<gene>
    <name evidence="5" type="ORF">H5P30_04065</name>
</gene>
<dbReference type="RefSeq" id="WP_185691684.1">
    <property type="nucleotide sequence ID" value="NZ_JACHVA010000040.1"/>
</dbReference>
<sequence>MDSETIDQLIAADAKLEASREKLEAMQPGSYCIHRSWGFGKIQSYDSDANKLIIDFEEGKEGHAMDPAFCIDKLEILGHDDILVRMRTEPDVVKEMIDKDRVGIVTAILAAKADKQATAIEIERQLGFLIPQDRKRKKWWTDTKKDLVREPRVAVPSKKTDPFVLREEEITPEEEILEEFFATKKAKQKIILAEKLYALSKDKDELKEHLESVLETLTKAIESTKLLTQADRLHGVWVRNDLARDDSTDIDVETLEPTSFSIIEEAAENLEKLADELPAAYYHRFLDLLTRTYPDKWEDIIVRLLRHSEGKFTSECIAFLYEKKKEARVKECFERWLNEQTMRGPILQWIIKNRNSVKYADLIDSLLSPRLLNAVFYAIDLESLQNASTRRIPLADALSDDTELIPLLLDRGTAETARDLAQTLLLNQGFDDLTKKSLLVRFIRKYPSIQSLLEREAAADQEPAADSALTVSQKSFDLAKKEYEELVSKKIPENKQAIETAKEHGDLRENAEYKMARQDQDTLLARKGDLEKDLARARVTDFSDVSTDVVGIGSVVELHEGSSGEVRKYAILGAWDSDPDSDILSYLTPLGQRLLSRKVGDTVETEVDGAKEAWKVESISRWVDQPW</sequence>
<reference evidence="5 6" key="1">
    <citation type="submission" date="2020-07" db="EMBL/GenBank/DDBJ databases">
        <authorList>
            <person name="Feng X."/>
        </authorList>
    </citation>
    <scope>NUCLEOTIDE SEQUENCE [LARGE SCALE GENOMIC DNA]</scope>
    <source>
        <strain evidence="5 6">JCM14086</strain>
    </source>
</reference>
<dbReference type="SUPFAM" id="SSF46557">
    <property type="entry name" value="GreA transcript cleavage protein, N-terminal domain"/>
    <property type="match status" value="1"/>
</dbReference>
<evidence type="ECO:0000313" key="5">
    <source>
        <dbReference type="EMBL" id="MBC2600950.1"/>
    </source>
</evidence>
<dbReference type="InterPro" id="IPR036805">
    <property type="entry name" value="Tscrpt_elong_fac_GreA/B_N_sf"/>
</dbReference>
<name>A0A7X1E2Y7_9BACT</name>
<feature type="domain" description="Transcription elongation factor GreA/GreB C-terminal" evidence="3">
    <location>
        <begin position="546"/>
        <end position="620"/>
    </location>
</feature>
<dbReference type="GO" id="GO:0070063">
    <property type="term" value="F:RNA polymerase binding"/>
    <property type="evidence" value="ECO:0007669"/>
    <property type="project" value="InterPro"/>
</dbReference>
<dbReference type="Gene3D" id="1.10.287.180">
    <property type="entry name" value="Transcription elongation factor, GreA/GreB, N-terminal domain"/>
    <property type="match status" value="1"/>
</dbReference>
<keyword evidence="5" id="KW-0648">Protein biosynthesis</keyword>
<dbReference type="GO" id="GO:0003746">
    <property type="term" value="F:translation elongation factor activity"/>
    <property type="evidence" value="ECO:0007669"/>
    <property type="project" value="UniProtKB-KW"/>
</dbReference>
<dbReference type="AlphaFoldDB" id="A0A7X1E2Y7"/>